<evidence type="ECO:0008006" key="4">
    <source>
        <dbReference type="Google" id="ProtNLM"/>
    </source>
</evidence>
<dbReference type="Pfam" id="PF22352">
    <property type="entry name" value="K319L-like_PKD"/>
    <property type="match status" value="3"/>
</dbReference>
<reference evidence="2" key="2">
    <citation type="submission" date="2020-10" db="EMBL/GenBank/DDBJ databases">
        <title>Mucilaginibacter sp. nov., isolated from soil.</title>
        <authorList>
            <person name="Jeon C.O."/>
        </authorList>
    </citation>
    <scope>NUCLEOTIDE SEQUENCE</scope>
    <source>
        <strain evidence="2">R11</strain>
    </source>
</reference>
<feature type="chain" id="PRO_5037354754" description="DUF11 domain-containing protein" evidence="1">
    <location>
        <begin position="25"/>
        <end position="1496"/>
    </location>
</feature>
<keyword evidence="3" id="KW-1185">Reference proteome</keyword>
<evidence type="ECO:0000313" key="2">
    <source>
        <dbReference type="EMBL" id="NCD72371.1"/>
    </source>
</evidence>
<dbReference type="InterPro" id="IPR029865">
    <property type="entry name" value="KIAA0319-like"/>
</dbReference>
<dbReference type="EMBL" id="WWEO01000045">
    <property type="protein sequence ID" value="NCD72371.1"/>
    <property type="molecule type" value="Genomic_DNA"/>
</dbReference>
<sequence>MVRFLRIHLAVVLLILLAQCVVKAQNCTINAGVNQTLCEGTSFTLIGTGNGNFTDLPKWTQIAGPAVTLSASTIANGQVTANVTGYTKGIAYTFRLSAKCTDGTPVSDDAIYIFSPLTVASAGPPVTSCPGVITMAANAVKPGETGTWQVINGNLPLPSPVNDPHATVTLPTTGNGVGTTIFRWKITDGTCTSTSDVAVTDIGGVTPVTASGPGATVACYTSFASTNISGSYPGTGNGQMGTWSFISGPSTPVFGDIHNNNTTLGNLQGGTYVVRWTVSGPCVNGSADVTIQVAPPSQDVTQAGGTTSNYCDNRTSTVLNGVRPLYANETVLWTQAAGPAGATIVSPTSPSTAINGLLPPNQYDFNYTITNSVTNCSSTGTYRIRYINPPQFVTFPVSPVVLPTDTLQYNVVYSTSGGNLLQFALVNSPAGSKVLDSIGLNNYLNAGATSELVRGMDKPGNYIYRFKLSNNNATGGCEDVYKDISIIVSRKPYDSNAGTSQFLACGSTTATLAGNAPTAGDNGQGTWTQISGPSIAAIQDIHSNTTTVSNLVSGVYIFRWIISAGNNVQDNTESIVHIIVASPPTTVDAGADVGTCYGTPIKLNGNQPKDEETGTWSVVSETPAIPASTITFSDIHDPQAIANGFRPFKVYKLQWTISNTCGSIADTVSINTTVTDGPQQAVAGPDQCLASGTSSFNLAANAPSADETGTWTLLPGAPNTPIYSTTASSQTVTGAVNGRYTFEWKLDKGGCTSSRDTVEITISAPTTAATIAGAPLQSVCGSTTITLNGNTPAATEAGLWTQTGGLGGAVITSPNSATTTVTGLGDGAYKFTWTISNGSCSSSSADITYNVNQAATIANAGPNQNICDVNTTTLAANPIVVGSGVWSVVSGPNTPRFTDITDPHTIISGLVLGTYTLTWTATNGTICPPSSSNVSITVGLSANAGPDQNLCNTTITVLSGNEGTTGTWTEISGPSTVTLTPNSNNTSEVTGLIPGTYVFRYTVTVGGCGNLTDDVTVNVSGPPSTADAGPDQNLCTSAGTTVTLTAATPTVGTGMWSIDSEPGGANATIASAATPSTAVNNLSVPGVYILRWTVSANSCTGMQSSNDIVRIEVSLPPTTAQAMAAQPTDCTSSVILTGTTPTVGIGTWTLVSGPSTPTIDAPNSPTTTISNITASTTPYIFRWTITNGSCAPSSADVNITVIDNTPALAAAGTVADKCTPAVGGNTSVNLASTNVLTGNDQGTWTVVIQPASSPAVAFSDIHSPTAIASGLVAGEYNFKWTITNLSSCTSADTAGFRIYDPPSTADAGPPTSGYCLYAPVVLAATAPTTGIGTWTVVSMPTGAATPVFSSVNDPHATVTGLVQGDYDLRWTTSNGPCVTSQDDIIITINDCQIAIAKDNPNTPVLQPDGSFNVTFVFHVKNTGTVAVNNVQVVDNLITTFPSPKTFTKVSIATTGALTANNNFNGNSDTNLLTAGSSSLASGVEQTVTLVVNVKLN</sequence>
<keyword evidence="1" id="KW-0732">Signal</keyword>
<proteinExistence type="predicted"/>
<gene>
    <name evidence="2" type="ORF">GSY63_23605</name>
</gene>
<feature type="signal peptide" evidence="1">
    <location>
        <begin position="1"/>
        <end position="24"/>
    </location>
</feature>
<dbReference type="GO" id="GO:0016020">
    <property type="term" value="C:membrane"/>
    <property type="evidence" value="ECO:0007669"/>
    <property type="project" value="TreeGrafter"/>
</dbReference>
<evidence type="ECO:0000256" key="1">
    <source>
        <dbReference type="SAM" id="SignalP"/>
    </source>
</evidence>
<reference evidence="2" key="1">
    <citation type="submission" date="2020-01" db="EMBL/GenBank/DDBJ databases">
        <authorList>
            <person name="Seo Y.L."/>
        </authorList>
    </citation>
    <scope>NUCLEOTIDE SEQUENCE</scope>
    <source>
        <strain evidence="2">R11</strain>
    </source>
</reference>
<dbReference type="Proteomes" id="UP000638732">
    <property type="component" value="Unassembled WGS sequence"/>
</dbReference>
<dbReference type="RefSeq" id="WP_166588318.1">
    <property type="nucleotide sequence ID" value="NZ_WWEO01000045.1"/>
</dbReference>
<dbReference type="PANTHER" id="PTHR46182:SF2">
    <property type="entry name" value="FI19480P1"/>
    <property type="match status" value="1"/>
</dbReference>
<name>A0A966DWB8_9SPHI</name>
<dbReference type="InterPro" id="IPR013783">
    <property type="entry name" value="Ig-like_fold"/>
</dbReference>
<evidence type="ECO:0000313" key="3">
    <source>
        <dbReference type="Proteomes" id="UP000638732"/>
    </source>
</evidence>
<organism evidence="2 3">
    <name type="scientific">Mucilaginibacter agri</name>
    <dbReference type="NCBI Taxonomy" id="2695265"/>
    <lineage>
        <taxon>Bacteria</taxon>
        <taxon>Pseudomonadati</taxon>
        <taxon>Bacteroidota</taxon>
        <taxon>Sphingobacteriia</taxon>
        <taxon>Sphingobacteriales</taxon>
        <taxon>Sphingobacteriaceae</taxon>
        <taxon>Mucilaginibacter</taxon>
    </lineage>
</organism>
<protein>
    <recommendedName>
        <fullName evidence="4">DUF11 domain-containing protein</fullName>
    </recommendedName>
</protein>
<accession>A0A966DWB8</accession>
<comment type="caution">
    <text evidence="2">The sequence shown here is derived from an EMBL/GenBank/DDBJ whole genome shotgun (WGS) entry which is preliminary data.</text>
</comment>
<dbReference type="PANTHER" id="PTHR46182">
    <property type="entry name" value="FI19480P1"/>
    <property type="match status" value="1"/>
</dbReference>
<dbReference type="Gene3D" id="2.60.40.10">
    <property type="entry name" value="Immunoglobulins"/>
    <property type="match status" value="9"/>
</dbReference>
<dbReference type="GO" id="GO:0031410">
    <property type="term" value="C:cytoplasmic vesicle"/>
    <property type="evidence" value="ECO:0007669"/>
    <property type="project" value="TreeGrafter"/>
</dbReference>